<organism evidence="2 3">
    <name type="scientific">Lineolata rhizophorae</name>
    <dbReference type="NCBI Taxonomy" id="578093"/>
    <lineage>
        <taxon>Eukaryota</taxon>
        <taxon>Fungi</taxon>
        <taxon>Dikarya</taxon>
        <taxon>Ascomycota</taxon>
        <taxon>Pezizomycotina</taxon>
        <taxon>Dothideomycetes</taxon>
        <taxon>Dothideomycetes incertae sedis</taxon>
        <taxon>Lineolatales</taxon>
        <taxon>Lineolataceae</taxon>
        <taxon>Lineolata</taxon>
    </lineage>
</organism>
<name>A0A6A6P9H1_9PEZI</name>
<evidence type="ECO:0000256" key="1">
    <source>
        <dbReference type="SAM" id="MobiDB-lite"/>
    </source>
</evidence>
<accession>A0A6A6P9H1</accession>
<dbReference type="EMBL" id="MU001673">
    <property type="protein sequence ID" value="KAF2460526.1"/>
    <property type="molecule type" value="Genomic_DNA"/>
</dbReference>
<dbReference type="OrthoDB" id="5312133at2759"/>
<protein>
    <submittedName>
        <fullName evidence="2">Uncharacterized protein</fullName>
    </submittedName>
</protein>
<evidence type="ECO:0000313" key="2">
    <source>
        <dbReference type="EMBL" id="KAF2460526.1"/>
    </source>
</evidence>
<reference evidence="2" key="1">
    <citation type="journal article" date="2020" name="Stud. Mycol.">
        <title>101 Dothideomycetes genomes: a test case for predicting lifestyles and emergence of pathogens.</title>
        <authorList>
            <person name="Haridas S."/>
            <person name="Albert R."/>
            <person name="Binder M."/>
            <person name="Bloem J."/>
            <person name="Labutti K."/>
            <person name="Salamov A."/>
            <person name="Andreopoulos B."/>
            <person name="Baker S."/>
            <person name="Barry K."/>
            <person name="Bills G."/>
            <person name="Bluhm B."/>
            <person name="Cannon C."/>
            <person name="Castanera R."/>
            <person name="Culley D."/>
            <person name="Daum C."/>
            <person name="Ezra D."/>
            <person name="Gonzalez J."/>
            <person name="Henrissat B."/>
            <person name="Kuo A."/>
            <person name="Liang C."/>
            <person name="Lipzen A."/>
            <person name="Lutzoni F."/>
            <person name="Magnuson J."/>
            <person name="Mondo S."/>
            <person name="Nolan M."/>
            <person name="Ohm R."/>
            <person name="Pangilinan J."/>
            <person name="Park H.-J."/>
            <person name="Ramirez L."/>
            <person name="Alfaro M."/>
            <person name="Sun H."/>
            <person name="Tritt A."/>
            <person name="Yoshinaga Y."/>
            <person name="Zwiers L.-H."/>
            <person name="Turgeon B."/>
            <person name="Goodwin S."/>
            <person name="Spatafora J."/>
            <person name="Crous P."/>
            <person name="Grigoriev I."/>
        </authorList>
    </citation>
    <scope>NUCLEOTIDE SEQUENCE</scope>
    <source>
        <strain evidence="2">ATCC 16933</strain>
    </source>
</reference>
<feature type="compositionally biased region" description="Pro residues" evidence="1">
    <location>
        <begin position="538"/>
        <end position="548"/>
    </location>
</feature>
<keyword evidence="3" id="KW-1185">Reference proteome</keyword>
<sequence length="667" mass="73952">MPLFPTAGPNGQRLSFSLLPRRIKLVLGLAIFCTTLLFIFGAPSSPGHYRVPTSDDIIDTIAHPGSKLPGLPNLPHRINPFAPPAHKPPPEQANSTSGETRWFSDWKWRNPFSSSITLDENRAVLPPLRKRTPIYTFYDAMAAGGKEKKSEGMRRAEERLLLAWRRAWWAQGFKPLVLGRPEAMNNPLYERVQRMELDPAMEVELMRWLAWGNMGRGVLANYLALPMAHHEDHMLSFLRRGEFPSVTRFEGLESSVLAGEKAAINAAIVLALDDPEIVNKKSMLDAVPKETISIDKDATGVAFYDRKTIAKKYKPISTKLDSVDTAADGLADLAVLVNAHLHNTWQNTFSNGVAVLNPLPERMTTLLDPAIDIGRNLTTCPASPIPSSCPPNKPKCKPCPAMHPLRLAAQKSFRNSTTQFTIGVVPHPWTTTVMAHLPPAADGVFDARFVRRNTTRDAWLASATKDLLGTGIGAPSRALRFKDVVASEWGTAHTLWLTAERPSARDVEWVLGFALPGLDPPDRGTSDTPVPGPERKPPPPPSDLPDPVSPEEDARERALLRKARDAIKSKVKEVARLREAVEAWNLADTEAWRFARAFGARRRVEREVWEEEERKFAGAEERVDGWGSLEALKTQNGSQLLFDHRAADRTSDTTFKACGMRHSSLIG</sequence>
<dbReference type="PANTHER" id="PTHR42055">
    <property type="entry name" value="YALI0E03476P"/>
    <property type="match status" value="1"/>
</dbReference>
<dbReference type="Proteomes" id="UP000799766">
    <property type="component" value="Unassembled WGS sequence"/>
</dbReference>
<proteinExistence type="predicted"/>
<evidence type="ECO:0000313" key="3">
    <source>
        <dbReference type="Proteomes" id="UP000799766"/>
    </source>
</evidence>
<feature type="region of interest" description="Disordered" evidence="1">
    <location>
        <begin position="516"/>
        <end position="555"/>
    </location>
</feature>
<gene>
    <name evidence="2" type="ORF">BDY21DRAFT_406348</name>
</gene>
<dbReference type="AlphaFoldDB" id="A0A6A6P9H1"/>
<dbReference type="PANTHER" id="PTHR42055:SF1">
    <property type="entry name" value="YALI0E03476P"/>
    <property type="match status" value="1"/>
</dbReference>